<comment type="cofactor">
    <cofactor evidence="1">
        <name>Mg(2+)</name>
        <dbReference type="ChEBI" id="CHEBI:18420"/>
    </cofactor>
</comment>
<dbReference type="AlphaFoldDB" id="A0A223D5P6"/>
<organism evidence="3 4">
    <name type="scientific">Tumebacillus algifaecis</name>
    <dbReference type="NCBI Taxonomy" id="1214604"/>
    <lineage>
        <taxon>Bacteria</taxon>
        <taxon>Bacillati</taxon>
        <taxon>Bacillota</taxon>
        <taxon>Bacilli</taxon>
        <taxon>Bacillales</taxon>
        <taxon>Alicyclobacillaceae</taxon>
        <taxon>Tumebacillus</taxon>
    </lineage>
</organism>
<gene>
    <name evidence="3" type="ORF">CIG75_18775</name>
</gene>
<protein>
    <recommendedName>
        <fullName evidence="1">Molybdopterin molybdenumtransferase</fullName>
        <ecNumber evidence="1">2.10.1.1</ecNumber>
    </recommendedName>
</protein>
<keyword evidence="1" id="KW-0479">Metal-binding</keyword>
<dbReference type="Pfam" id="PF00994">
    <property type="entry name" value="MoCF_biosynth"/>
    <property type="match status" value="1"/>
</dbReference>
<dbReference type="PANTHER" id="PTHR10192:SF28">
    <property type="entry name" value="MOLYBDOPTERIN MOLYBDENUMTRANSFERASE"/>
    <property type="match status" value="1"/>
</dbReference>
<reference evidence="3 4" key="1">
    <citation type="journal article" date="2015" name="Int. J. Syst. Evol. Microbiol.">
        <title>Tumebacillus algifaecis sp. nov., isolated from decomposing algal scum.</title>
        <authorList>
            <person name="Wu Y.F."/>
            <person name="Zhang B."/>
            <person name="Xing P."/>
            <person name="Wu Q.L."/>
            <person name="Liu S.J."/>
        </authorList>
    </citation>
    <scope>NUCLEOTIDE SEQUENCE [LARGE SCALE GENOMIC DNA]</scope>
    <source>
        <strain evidence="3 4">THMBR28</strain>
    </source>
</reference>
<dbReference type="CDD" id="cd03522">
    <property type="entry name" value="MoeA_like"/>
    <property type="match status" value="1"/>
</dbReference>
<dbReference type="GO" id="GO:0005829">
    <property type="term" value="C:cytosol"/>
    <property type="evidence" value="ECO:0007669"/>
    <property type="project" value="TreeGrafter"/>
</dbReference>
<dbReference type="GO" id="GO:0046872">
    <property type="term" value="F:metal ion binding"/>
    <property type="evidence" value="ECO:0007669"/>
    <property type="project" value="UniProtKB-UniRule"/>
</dbReference>
<evidence type="ECO:0000259" key="2">
    <source>
        <dbReference type="SMART" id="SM00852"/>
    </source>
</evidence>
<dbReference type="GO" id="GO:0006777">
    <property type="term" value="P:Mo-molybdopterin cofactor biosynthetic process"/>
    <property type="evidence" value="ECO:0007669"/>
    <property type="project" value="UniProtKB-UniRule"/>
</dbReference>
<dbReference type="SMART" id="SM00852">
    <property type="entry name" value="MoCF_biosynth"/>
    <property type="match status" value="1"/>
</dbReference>
<dbReference type="UniPathway" id="UPA00344"/>
<sequence>MKKEVRVQDAIGMRLAHDLTRIVPGEFKGRLFKKGHLIAEEDIPALLDIGKEHIYILQLTAGELHEDDAALRMGAALAGEQMTFGEPHEGKVVLKANQQGLLKVDVERLFAINMIDEIAVVAKQTDTVLAPGDKIVGLRAIPLTVAEEKVEQVERIAADGAVFSIKPFQRMKVGVVTTGSEVLNGRIEDKFGPRVREKLERFGSEVIEQKIVGDRLEDIAQAIVEFQQNGADLVLCTGGMSVDPDDRTPGAIKRVATEVVSYGMPVLPGSMMMLAYREGMPIFGLPGCVIFDDFTSFDILLPRVLAGEKVTRAEVARLGHGGLL</sequence>
<comment type="function">
    <text evidence="1">Catalyzes the insertion of molybdate into adenylated molybdopterin with the concomitant release of AMP.</text>
</comment>
<dbReference type="Proteomes" id="UP000214688">
    <property type="component" value="Chromosome"/>
</dbReference>
<evidence type="ECO:0000256" key="1">
    <source>
        <dbReference type="RuleBase" id="RU365090"/>
    </source>
</evidence>
<comment type="similarity">
    <text evidence="1">Belongs to the MoeA family.</text>
</comment>
<evidence type="ECO:0000313" key="3">
    <source>
        <dbReference type="EMBL" id="ASS76783.1"/>
    </source>
</evidence>
<dbReference type="InterPro" id="IPR001453">
    <property type="entry name" value="MoaB/Mog_dom"/>
</dbReference>
<evidence type="ECO:0000313" key="4">
    <source>
        <dbReference type="Proteomes" id="UP000214688"/>
    </source>
</evidence>
<comment type="pathway">
    <text evidence="1">Cofactor biosynthesis; molybdopterin biosynthesis.</text>
</comment>
<keyword evidence="4" id="KW-1185">Reference proteome</keyword>
<comment type="catalytic activity">
    <reaction evidence="1">
        <text>adenylyl-molybdopterin + molybdate = Mo-molybdopterin + AMP + H(+)</text>
        <dbReference type="Rhea" id="RHEA:35047"/>
        <dbReference type="ChEBI" id="CHEBI:15378"/>
        <dbReference type="ChEBI" id="CHEBI:36264"/>
        <dbReference type="ChEBI" id="CHEBI:62727"/>
        <dbReference type="ChEBI" id="CHEBI:71302"/>
        <dbReference type="ChEBI" id="CHEBI:456215"/>
    </reaction>
</comment>
<dbReference type="EMBL" id="CP022657">
    <property type="protein sequence ID" value="ASS76783.1"/>
    <property type="molecule type" value="Genomic_DNA"/>
</dbReference>
<feature type="domain" description="MoaB/Mog" evidence="2">
    <location>
        <begin position="174"/>
        <end position="306"/>
    </location>
</feature>
<dbReference type="PANTHER" id="PTHR10192">
    <property type="entry name" value="MOLYBDOPTERIN BIOSYNTHESIS PROTEIN"/>
    <property type="match status" value="1"/>
</dbReference>
<keyword evidence="1" id="KW-0501">Molybdenum cofactor biosynthesis</keyword>
<name>A0A223D5P6_9BACL</name>
<dbReference type="Gene3D" id="3.40.980.10">
    <property type="entry name" value="MoaB/Mog-like domain"/>
    <property type="match status" value="1"/>
</dbReference>
<keyword evidence="1" id="KW-0460">Magnesium</keyword>
<dbReference type="OrthoDB" id="9767940at2"/>
<dbReference type="InterPro" id="IPR036425">
    <property type="entry name" value="MoaB/Mog-like_dom_sf"/>
</dbReference>
<dbReference type="EC" id="2.10.1.1" evidence="1"/>
<dbReference type="KEGG" id="tab:CIG75_18775"/>
<keyword evidence="1" id="KW-0808">Transferase</keyword>
<dbReference type="SUPFAM" id="SSF53218">
    <property type="entry name" value="Molybdenum cofactor biosynthesis proteins"/>
    <property type="match status" value="1"/>
</dbReference>
<keyword evidence="1" id="KW-0500">Molybdenum</keyword>
<dbReference type="RefSeq" id="WP_094238010.1">
    <property type="nucleotide sequence ID" value="NZ_CP022657.1"/>
</dbReference>
<proteinExistence type="inferred from homology"/>
<dbReference type="InterPro" id="IPR038987">
    <property type="entry name" value="MoeA-like"/>
</dbReference>
<dbReference type="GO" id="GO:0061599">
    <property type="term" value="F:molybdopterin molybdotransferase activity"/>
    <property type="evidence" value="ECO:0007669"/>
    <property type="project" value="UniProtKB-UniRule"/>
</dbReference>
<accession>A0A223D5P6</accession>